<organism evidence="2 3">
    <name type="scientific">Oceanicola granulosus (strain ATCC BAA-861 / DSM 15982 / KCTC 12143 / HTCC2516)</name>
    <dbReference type="NCBI Taxonomy" id="314256"/>
    <lineage>
        <taxon>Bacteria</taxon>
        <taxon>Pseudomonadati</taxon>
        <taxon>Pseudomonadota</taxon>
        <taxon>Alphaproteobacteria</taxon>
        <taxon>Rhodobacterales</taxon>
        <taxon>Roseobacteraceae</taxon>
        <taxon>Oceanicola</taxon>
    </lineage>
</organism>
<dbReference type="SUPFAM" id="SSF55729">
    <property type="entry name" value="Acyl-CoA N-acyltransferases (Nat)"/>
    <property type="match status" value="1"/>
</dbReference>
<dbReference type="InterPro" id="IPR054597">
    <property type="entry name" value="FeeM_cat"/>
</dbReference>
<dbReference type="HOGENOM" id="CLU_1388985_0_0_5"/>
<evidence type="ECO:0000313" key="3">
    <source>
        <dbReference type="Proteomes" id="UP000003635"/>
    </source>
</evidence>
<dbReference type="EMBL" id="AAOT01000009">
    <property type="protein sequence ID" value="EAR51776.1"/>
    <property type="molecule type" value="Genomic_DNA"/>
</dbReference>
<dbReference type="InterPro" id="IPR016181">
    <property type="entry name" value="Acyl_CoA_acyltransferase"/>
</dbReference>
<dbReference type="eggNOG" id="COG3916">
    <property type="taxonomic scope" value="Bacteria"/>
</dbReference>
<keyword evidence="3" id="KW-1185">Reference proteome</keyword>
<accession>Q2CGE2</accession>
<dbReference type="STRING" id="314256.OG2516_06921"/>
<evidence type="ECO:0000259" key="1">
    <source>
        <dbReference type="Pfam" id="PF21926"/>
    </source>
</evidence>
<name>Q2CGE2_OCEGH</name>
<proteinExistence type="predicted"/>
<comment type="caution">
    <text evidence="2">The sequence shown here is derived from an EMBL/GenBank/DDBJ whole genome shotgun (WGS) entry which is preliminary data.</text>
</comment>
<dbReference type="RefSeq" id="WP_007254910.1">
    <property type="nucleotide sequence ID" value="NZ_CH724107.1"/>
</dbReference>
<evidence type="ECO:0000313" key="2">
    <source>
        <dbReference type="EMBL" id="EAR51776.1"/>
    </source>
</evidence>
<dbReference type="Proteomes" id="UP000003635">
    <property type="component" value="Unassembled WGS sequence"/>
</dbReference>
<gene>
    <name evidence="2" type="ORF">OG2516_06921</name>
</gene>
<dbReference type="OrthoDB" id="9812697at2"/>
<dbReference type="Pfam" id="PF21926">
    <property type="entry name" value="FeeM"/>
    <property type="match status" value="1"/>
</dbReference>
<feature type="domain" description="N-acyl amino acid synthase FeeM catalytic core" evidence="1">
    <location>
        <begin position="19"/>
        <end position="177"/>
    </location>
</feature>
<dbReference type="Gene3D" id="3.40.630.30">
    <property type="match status" value="1"/>
</dbReference>
<reference evidence="2 3" key="1">
    <citation type="journal article" date="2010" name="J. Bacteriol.">
        <title>Genome sequences of Oceanicola granulosus HTCC2516(T) and Oceanicola batsensis HTCC2597(TDelta).</title>
        <authorList>
            <person name="Thrash J.C."/>
            <person name="Cho J.C."/>
            <person name="Vergin K.L."/>
            <person name="Giovannoni S.J."/>
        </authorList>
    </citation>
    <scope>NUCLEOTIDE SEQUENCE [LARGE SCALE GENOMIC DNA]</scope>
    <source>
        <strain evidence="3">ATCC BAA-861 / DSM 15982 / KCTC 12143 / HTCC2516</strain>
    </source>
</reference>
<sequence length="196" mass="22084">MEKQFHYARARTDAELEEIGAFRYKCYRADNLIESRPEKTFLDEYDFVDSAHNFMMKSAGRIVGSIRLHILDAQHHSSATMAAFSDVLMPKMLSGMTMIDGARFAVEPDLGALRLAVARQTLRIYTRFANMNAVDYCVAAVVESRLELYRRLYGFTQMSEPRAYGNLTKQLALMGVDPRRSGIGAPDDFQPLAIAG</sequence>
<protein>
    <recommendedName>
        <fullName evidence="1">N-acyl amino acid synthase FeeM catalytic core domain-containing protein</fullName>
    </recommendedName>
</protein>
<dbReference type="AlphaFoldDB" id="Q2CGE2"/>